<protein>
    <recommendedName>
        <fullName evidence="3">Type II toxin-antitoxin system prevent-host-death family antitoxin</fullName>
    </recommendedName>
</protein>
<evidence type="ECO:0000313" key="1">
    <source>
        <dbReference type="EMBL" id="HJC66739.1"/>
    </source>
</evidence>
<dbReference type="AlphaFoldDB" id="A0A9D2PUN7"/>
<organism evidence="1 2">
    <name type="scientific">Candidatus Enterocloster excrementigallinarum</name>
    <dbReference type="NCBI Taxonomy" id="2838558"/>
    <lineage>
        <taxon>Bacteria</taxon>
        <taxon>Bacillati</taxon>
        <taxon>Bacillota</taxon>
        <taxon>Clostridia</taxon>
        <taxon>Lachnospirales</taxon>
        <taxon>Lachnospiraceae</taxon>
        <taxon>Enterocloster</taxon>
    </lineage>
</organism>
<proteinExistence type="predicted"/>
<reference evidence="1" key="1">
    <citation type="journal article" date="2021" name="PeerJ">
        <title>Extensive microbial diversity within the chicken gut microbiome revealed by metagenomics and culture.</title>
        <authorList>
            <person name="Gilroy R."/>
            <person name="Ravi A."/>
            <person name="Getino M."/>
            <person name="Pursley I."/>
            <person name="Horton D.L."/>
            <person name="Alikhan N.F."/>
            <person name="Baker D."/>
            <person name="Gharbi K."/>
            <person name="Hall N."/>
            <person name="Watson M."/>
            <person name="Adriaenssens E.M."/>
            <person name="Foster-Nyarko E."/>
            <person name="Jarju S."/>
            <person name="Secka A."/>
            <person name="Antonio M."/>
            <person name="Oren A."/>
            <person name="Chaudhuri R.R."/>
            <person name="La Ragione R."/>
            <person name="Hildebrand F."/>
            <person name="Pallen M.J."/>
        </authorList>
    </citation>
    <scope>NUCLEOTIDE SEQUENCE</scope>
    <source>
        <strain evidence="1">CHK198-12963</strain>
    </source>
</reference>
<comment type="caution">
    <text evidence="1">The sequence shown here is derived from an EMBL/GenBank/DDBJ whole genome shotgun (WGS) entry which is preliminary data.</text>
</comment>
<dbReference type="EMBL" id="DWWB01000048">
    <property type="protein sequence ID" value="HJC66739.1"/>
    <property type="molecule type" value="Genomic_DNA"/>
</dbReference>
<name>A0A9D2PUN7_9FIRM</name>
<reference evidence="1" key="2">
    <citation type="submission" date="2021-04" db="EMBL/GenBank/DDBJ databases">
        <authorList>
            <person name="Gilroy R."/>
        </authorList>
    </citation>
    <scope>NUCLEOTIDE SEQUENCE</scope>
    <source>
        <strain evidence="1">CHK198-12963</strain>
    </source>
</reference>
<gene>
    <name evidence="1" type="ORF">H9931_08490</name>
</gene>
<evidence type="ECO:0008006" key="3">
    <source>
        <dbReference type="Google" id="ProtNLM"/>
    </source>
</evidence>
<sequence>MTQVNMLEAKSDLSKLVKLLESKQEDVIYLARNGKAIVQMTLIPKKPVGKRIGIAEGKFKVPDEFDKWDTEVEDMFGGEI</sequence>
<evidence type="ECO:0000313" key="2">
    <source>
        <dbReference type="Proteomes" id="UP000823863"/>
    </source>
</evidence>
<dbReference type="Proteomes" id="UP000823863">
    <property type="component" value="Unassembled WGS sequence"/>
</dbReference>
<accession>A0A9D2PUN7</accession>